<protein>
    <recommendedName>
        <fullName evidence="4">Non-canonical purine NTP pyrophosphatase, RdgB/HAM1 family</fullName>
    </recommendedName>
</protein>
<accession>A0A382JVI7</accession>
<evidence type="ECO:0008006" key="4">
    <source>
        <dbReference type="Google" id="ProtNLM"/>
    </source>
</evidence>
<organism evidence="3">
    <name type="scientific">marine metagenome</name>
    <dbReference type="NCBI Taxonomy" id="408172"/>
    <lineage>
        <taxon>unclassified sequences</taxon>
        <taxon>metagenomes</taxon>
        <taxon>ecological metagenomes</taxon>
    </lineage>
</organism>
<dbReference type="InterPro" id="IPR002637">
    <property type="entry name" value="RdgB/HAM1"/>
</dbReference>
<dbReference type="PANTHER" id="PTHR11067">
    <property type="entry name" value="INOSINE TRIPHOSPHATE PYROPHOSPHATASE/HAM1 PROTEIN"/>
    <property type="match status" value="1"/>
</dbReference>
<dbReference type="InterPro" id="IPR029001">
    <property type="entry name" value="ITPase-like_fam"/>
</dbReference>
<dbReference type="AlphaFoldDB" id="A0A382JVI7"/>
<dbReference type="NCBIfam" id="TIGR00042">
    <property type="entry name" value="RdgB/HAM1 family non-canonical purine NTP pyrophosphatase"/>
    <property type="match status" value="1"/>
</dbReference>
<comment type="similarity">
    <text evidence="1">Belongs to the HAM1 NTPase family.</text>
</comment>
<evidence type="ECO:0000256" key="1">
    <source>
        <dbReference type="ARBA" id="ARBA00008023"/>
    </source>
</evidence>
<dbReference type="SUPFAM" id="SSF52972">
    <property type="entry name" value="ITPase-like"/>
    <property type="match status" value="1"/>
</dbReference>
<dbReference type="Pfam" id="PF01725">
    <property type="entry name" value="Ham1p_like"/>
    <property type="match status" value="1"/>
</dbReference>
<gene>
    <name evidence="3" type="ORF">METZ01_LOCUS268196</name>
</gene>
<dbReference type="Gene3D" id="3.90.950.10">
    <property type="match status" value="1"/>
</dbReference>
<dbReference type="CDD" id="cd00515">
    <property type="entry name" value="HAM1"/>
    <property type="match status" value="1"/>
</dbReference>
<dbReference type="GO" id="GO:0005737">
    <property type="term" value="C:cytoplasm"/>
    <property type="evidence" value="ECO:0007669"/>
    <property type="project" value="TreeGrafter"/>
</dbReference>
<name>A0A382JVI7_9ZZZZ</name>
<evidence type="ECO:0000313" key="3">
    <source>
        <dbReference type="EMBL" id="SVC15342.1"/>
    </source>
</evidence>
<evidence type="ECO:0000256" key="2">
    <source>
        <dbReference type="ARBA" id="ARBA00022801"/>
    </source>
</evidence>
<dbReference type="GO" id="GO:0047429">
    <property type="term" value="F:nucleoside triphosphate diphosphatase activity"/>
    <property type="evidence" value="ECO:0007669"/>
    <property type="project" value="InterPro"/>
</dbReference>
<sequence>MFSKFKFVTGNPNKVREAGEILGLALKSVQVDGIFEIQTPDLNEVVRHKAQQAYLALQCPVMVEDSGLVFHAWNGLPGALVKWFEETVGCQGMLKMVKDFNDRAATAICCFAVYDGKNMQIARGEVKGTISDRIRGKNGFGWDVIFIPEGHERTYGEMSSQEKNAISHRKRALDKLKQTHLD</sequence>
<keyword evidence="2" id="KW-0378">Hydrolase</keyword>
<reference evidence="3" key="1">
    <citation type="submission" date="2018-05" db="EMBL/GenBank/DDBJ databases">
        <authorList>
            <person name="Lanie J.A."/>
            <person name="Ng W.-L."/>
            <person name="Kazmierczak K.M."/>
            <person name="Andrzejewski T.M."/>
            <person name="Davidsen T.M."/>
            <person name="Wayne K.J."/>
            <person name="Tettelin H."/>
            <person name="Glass J.I."/>
            <person name="Rusch D."/>
            <person name="Podicherti R."/>
            <person name="Tsui H.-C.T."/>
            <person name="Winkler M.E."/>
        </authorList>
    </citation>
    <scope>NUCLEOTIDE SEQUENCE</scope>
</reference>
<dbReference type="GO" id="GO:0009143">
    <property type="term" value="P:nucleoside triphosphate catabolic process"/>
    <property type="evidence" value="ECO:0007669"/>
    <property type="project" value="InterPro"/>
</dbReference>
<proteinExistence type="inferred from homology"/>
<dbReference type="PANTHER" id="PTHR11067:SF9">
    <property type="entry name" value="INOSINE TRIPHOSPHATE PYROPHOSPHATASE"/>
    <property type="match status" value="1"/>
</dbReference>
<dbReference type="EMBL" id="UINC01076305">
    <property type="protein sequence ID" value="SVC15342.1"/>
    <property type="molecule type" value="Genomic_DNA"/>
</dbReference>